<feature type="chain" id="PRO_5044778320" description="Chitin-binding type-2 domain-containing protein" evidence="1">
    <location>
        <begin position="25"/>
        <end position="205"/>
    </location>
</feature>
<dbReference type="AlphaFoldDB" id="A0ABD1D1A8"/>
<dbReference type="PROSITE" id="PS50940">
    <property type="entry name" value="CHIT_BIND_II"/>
    <property type="match status" value="1"/>
</dbReference>
<evidence type="ECO:0000313" key="4">
    <source>
        <dbReference type="Proteomes" id="UP001562425"/>
    </source>
</evidence>
<organism evidence="3 4">
    <name type="scientific">Culex pipiens pipiens</name>
    <name type="common">Northern house mosquito</name>
    <dbReference type="NCBI Taxonomy" id="38569"/>
    <lineage>
        <taxon>Eukaryota</taxon>
        <taxon>Metazoa</taxon>
        <taxon>Ecdysozoa</taxon>
        <taxon>Arthropoda</taxon>
        <taxon>Hexapoda</taxon>
        <taxon>Insecta</taxon>
        <taxon>Pterygota</taxon>
        <taxon>Neoptera</taxon>
        <taxon>Endopterygota</taxon>
        <taxon>Diptera</taxon>
        <taxon>Nematocera</taxon>
        <taxon>Culicoidea</taxon>
        <taxon>Culicidae</taxon>
        <taxon>Culicinae</taxon>
        <taxon>Culicini</taxon>
        <taxon>Culex</taxon>
        <taxon>Culex</taxon>
    </lineage>
</organism>
<dbReference type="SUPFAM" id="SSF57625">
    <property type="entry name" value="Invertebrate chitin-binding proteins"/>
    <property type="match status" value="1"/>
</dbReference>
<sequence length="205" mass="23829">MELGPVLLILLGQLLGILPQRCWRGPPSYLCPSAPTSLEVYLRHETYCSRFYKCIEGEAVEGICPLQEYFDPLSNTCLADESLCSRSKPRLVDVPGCEFCQQIFMPSESADQFFVCRYDGFGRAERCPRAVDLCTKVNDCVSCRNDHECAVGIGYGSVRRDYGDDHRRSWFSRESFNSFRTSYRSDHRSNSDRYNWYYFCEYNYY</sequence>
<accession>A0ABD1D1A8</accession>
<gene>
    <name evidence="3" type="ORF">pipiens_003247</name>
</gene>
<dbReference type="InterPro" id="IPR002557">
    <property type="entry name" value="Chitin-bd_dom"/>
</dbReference>
<dbReference type="Proteomes" id="UP001562425">
    <property type="component" value="Unassembled WGS sequence"/>
</dbReference>
<comment type="caution">
    <text evidence="3">The sequence shown here is derived from an EMBL/GenBank/DDBJ whole genome shotgun (WGS) entry which is preliminary data.</text>
</comment>
<keyword evidence="4" id="KW-1185">Reference proteome</keyword>
<evidence type="ECO:0000256" key="1">
    <source>
        <dbReference type="SAM" id="SignalP"/>
    </source>
</evidence>
<dbReference type="InterPro" id="IPR036508">
    <property type="entry name" value="Chitin-bd_dom_sf"/>
</dbReference>
<evidence type="ECO:0000313" key="3">
    <source>
        <dbReference type="EMBL" id="KAL1387558.1"/>
    </source>
</evidence>
<keyword evidence="1" id="KW-0732">Signal</keyword>
<name>A0ABD1D1A8_CULPP</name>
<reference evidence="3 4" key="1">
    <citation type="submission" date="2024-05" db="EMBL/GenBank/DDBJ databases">
        <title>Culex pipiens pipiens assembly and annotation.</title>
        <authorList>
            <person name="Alout H."/>
            <person name="Durand T."/>
        </authorList>
    </citation>
    <scope>NUCLEOTIDE SEQUENCE [LARGE SCALE GENOMIC DNA]</scope>
    <source>
        <strain evidence="3">HA-2024</strain>
        <tissue evidence="3">Whole body</tissue>
    </source>
</reference>
<feature type="signal peptide" evidence="1">
    <location>
        <begin position="1"/>
        <end position="24"/>
    </location>
</feature>
<evidence type="ECO:0000259" key="2">
    <source>
        <dbReference type="PROSITE" id="PS50940"/>
    </source>
</evidence>
<dbReference type="Pfam" id="PF01607">
    <property type="entry name" value="CBM_14"/>
    <property type="match status" value="1"/>
</dbReference>
<dbReference type="EMBL" id="JBEHCU010008127">
    <property type="protein sequence ID" value="KAL1387558.1"/>
    <property type="molecule type" value="Genomic_DNA"/>
</dbReference>
<proteinExistence type="predicted"/>
<protein>
    <recommendedName>
        <fullName evidence="2">Chitin-binding type-2 domain-containing protein</fullName>
    </recommendedName>
</protein>
<dbReference type="SMART" id="SM00494">
    <property type="entry name" value="ChtBD2"/>
    <property type="match status" value="1"/>
</dbReference>
<feature type="domain" description="Chitin-binding type-2" evidence="2">
    <location>
        <begin position="28"/>
        <end position="86"/>
    </location>
</feature>
<dbReference type="Gene3D" id="2.170.140.10">
    <property type="entry name" value="Chitin binding domain"/>
    <property type="match status" value="1"/>
</dbReference>